<evidence type="ECO:0000313" key="6">
    <source>
        <dbReference type="Proteomes" id="UP000250163"/>
    </source>
</evidence>
<evidence type="ECO:0000313" key="5">
    <source>
        <dbReference type="EMBL" id="SQD76620.1"/>
    </source>
</evidence>
<organism evidence="5 6">
    <name type="scientific">Moritella yayanosii</name>
    <dbReference type="NCBI Taxonomy" id="69539"/>
    <lineage>
        <taxon>Bacteria</taxon>
        <taxon>Pseudomonadati</taxon>
        <taxon>Pseudomonadota</taxon>
        <taxon>Gammaproteobacteria</taxon>
        <taxon>Alteromonadales</taxon>
        <taxon>Moritellaceae</taxon>
        <taxon>Moritella</taxon>
    </lineage>
</organism>
<dbReference type="InterPro" id="IPR000873">
    <property type="entry name" value="AMP-dep_synth/lig_dom"/>
</dbReference>
<dbReference type="PROSITE" id="PS50075">
    <property type="entry name" value="CARRIER"/>
    <property type="match status" value="3"/>
</dbReference>
<evidence type="ECO:0000256" key="3">
    <source>
        <dbReference type="ARBA" id="ARBA00022553"/>
    </source>
</evidence>
<dbReference type="GO" id="GO:0005829">
    <property type="term" value="C:cytosol"/>
    <property type="evidence" value="ECO:0007669"/>
    <property type="project" value="TreeGrafter"/>
</dbReference>
<dbReference type="SUPFAM" id="SSF47336">
    <property type="entry name" value="ACP-like"/>
    <property type="match status" value="3"/>
</dbReference>
<dbReference type="Pfam" id="PF00501">
    <property type="entry name" value="AMP-binding"/>
    <property type="match status" value="2"/>
</dbReference>
<dbReference type="GO" id="GO:0009239">
    <property type="term" value="P:enterobactin biosynthetic process"/>
    <property type="evidence" value="ECO:0007669"/>
    <property type="project" value="TreeGrafter"/>
</dbReference>
<dbReference type="Pfam" id="PF00550">
    <property type="entry name" value="PP-binding"/>
    <property type="match status" value="3"/>
</dbReference>
<dbReference type="RefSeq" id="WP_112711832.1">
    <property type="nucleotide sequence ID" value="NZ_LS483250.1"/>
</dbReference>
<keyword evidence="3" id="KW-0597">Phosphoprotein</keyword>
<dbReference type="GO" id="GO:0043041">
    <property type="term" value="P:amino acid activation for nonribosomal peptide biosynthetic process"/>
    <property type="evidence" value="ECO:0007669"/>
    <property type="project" value="TreeGrafter"/>
</dbReference>
<evidence type="ECO:0000259" key="4">
    <source>
        <dbReference type="PROSITE" id="PS50075"/>
    </source>
</evidence>
<dbReference type="PANTHER" id="PTHR45527">
    <property type="entry name" value="NONRIBOSOMAL PEPTIDE SYNTHETASE"/>
    <property type="match status" value="1"/>
</dbReference>
<dbReference type="Gene3D" id="2.30.38.10">
    <property type="entry name" value="Luciferase, Domain 3"/>
    <property type="match status" value="1"/>
</dbReference>
<name>A0A330LIC2_9GAMM</name>
<dbReference type="InterPro" id="IPR042099">
    <property type="entry name" value="ANL_N_sf"/>
</dbReference>
<dbReference type="EMBL" id="LS483250">
    <property type="protein sequence ID" value="SQD76620.1"/>
    <property type="molecule type" value="Genomic_DNA"/>
</dbReference>
<dbReference type="SMART" id="SM00823">
    <property type="entry name" value="PKS_PP"/>
    <property type="match status" value="3"/>
</dbReference>
<dbReference type="Gene3D" id="3.30.559.10">
    <property type="entry name" value="Chloramphenicol acetyltransferase-like domain"/>
    <property type="match status" value="2"/>
</dbReference>
<dbReference type="NCBIfam" id="TIGR01733">
    <property type="entry name" value="AA-adenyl-dom"/>
    <property type="match status" value="2"/>
</dbReference>
<keyword evidence="2" id="KW-0596">Phosphopantetheine</keyword>
<dbReference type="InterPro" id="IPR001242">
    <property type="entry name" value="Condensation_dom"/>
</dbReference>
<dbReference type="GO" id="GO:0031177">
    <property type="term" value="F:phosphopantetheine binding"/>
    <property type="evidence" value="ECO:0007669"/>
    <property type="project" value="InterPro"/>
</dbReference>
<dbReference type="InterPro" id="IPR006162">
    <property type="entry name" value="Ppantetheine_attach_site"/>
</dbReference>
<dbReference type="InterPro" id="IPR009081">
    <property type="entry name" value="PP-bd_ACP"/>
</dbReference>
<accession>A0A330LIC2</accession>
<dbReference type="InterPro" id="IPR010071">
    <property type="entry name" value="AA_adenyl_dom"/>
</dbReference>
<dbReference type="FunFam" id="2.30.38.10:FF:000001">
    <property type="entry name" value="Non-ribosomal peptide synthetase PvdI"/>
    <property type="match status" value="1"/>
</dbReference>
<dbReference type="PROSITE" id="PS00012">
    <property type="entry name" value="PHOSPHOPANTETHEINE"/>
    <property type="match status" value="1"/>
</dbReference>
<dbReference type="FunFam" id="1.10.1200.10:FF:000005">
    <property type="entry name" value="Nonribosomal peptide synthetase 1"/>
    <property type="match status" value="1"/>
</dbReference>
<gene>
    <name evidence="5" type="ORF">MORIYA_0142</name>
</gene>
<dbReference type="Gene3D" id="3.40.50.12780">
    <property type="entry name" value="N-terminal domain of ligase-like"/>
    <property type="match status" value="1"/>
</dbReference>
<comment type="cofactor">
    <cofactor evidence="1">
        <name>pantetheine 4'-phosphate</name>
        <dbReference type="ChEBI" id="CHEBI:47942"/>
    </cofactor>
</comment>
<dbReference type="GO" id="GO:0047527">
    <property type="term" value="F:2,3-dihydroxybenzoate-serine ligase activity"/>
    <property type="evidence" value="ECO:0007669"/>
    <property type="project" value="TreeGrafter"/>
</dbReference>
<dbReference type="OrthoDB" id="9757559at2"/>
<dbReference type="PANTHER" id="PTHR45527:SF1">
    <property type="entry name" value="FATTY ACID SYNTHASE"/>
    <property type="match status" value="1"/>
</dbReference>
<dbReference type="Proteomes" id="UP000250163">
    <property type="component" value="Chromosome MORIYA"/>
</dbReference>
<protein>
    <submittedName>
        <fullName evidence="5">Putative Non-ribosomal peptide synthetase and involved in the biosynthesis of siderophore</fullName>
    </submittedName>
</protein>
<dbReference type="InterPro" id="IPR045851">
    <property type="entry name" value="AMP-bd_C_sf"/>
</dbReference>
<dbReference type="NCBIfam" id="NF003417">
    <property type="entry name" value="PRK04813.1"/>
    <property type="match status" value="2"/>
</dbReference>
<dbReference type="InterPro" id="IPR020806">
    <property type="entry name" value="PKS_PP-bd"/>
</dbReference>
<dbReference type="PROSITE" id="PS00455">
    <property type="entry name" value="AMP_BINDING"/>
    <property type="match status" value="1"/>
</dbReference>
<evidence type="ECO:0000256" key="1">
    <source>
        <dbReference type="ARBA" id="ARBA00001957"/>
    </source>
</evidence>
<dbReference type="InterPro" id="IPR036736">
    <property type="entry name" value="ACP-like_sf"/>
</dbReference>
<dbReference type="KEGG" id="mya:MORIYA_0142"/>
<reference evidence="6" key="1">
    <citation type="submission" date="2018-05" db="EMBL/GenBank/DDBJ databases">
        <authorList>
            <person name="Cea G.-C."/>
            <person name="William W."/>
        </authorList>
    </citation>
    <scope>NUCLEOTIDE SEQUENCE [LARGE SCALE GENOMIC DNA]</scope>
    <source>
        <strain evidence="6">DB21MT 5</strain>
    </source>
</reference>
<dbReference type="SUPFAM" id="SSF56801">
    <property type="entry name" value="Acetyl-CoA synthetase-like"/>
    <property type="match status" value="2"/>
</dbReference>
<dbReference type="CDD" id="cd05930">
    <property type="entry name" value="A_NRPS"/>
    <property type="match status" value="1"/>
</dbReference>
<proteinExistence type="predicted"/>
<feature type="domain" description="Carrier" evidence="4">
    <location>
        <begin position="960"/>
        <end position="1036"/>
    </location>
</feature>
<dbReference type="GO" id="GO:0009366">
    <property type="term" value="C:enterobactin synthetase complex"/>
    <property type="evidence" value="ECO:0007669"/>
    <property type="project" value="TreeGrafter"/>
</dbReference>
<dbReference type="InterPro" id="IPR020845">
    <property type="entry name" value="AMP-binding_CS"/>
</dbReference>
<feature type="domain" description="Carrier" evidence="4">
    <location>
        <begin position="1044"/>
        <end position="1118"/>
    </location>
</feature>
<dbReference type="Gene3D" id="3.30.559.30">
    <property type="entry name" value="Nonribosomal peptide synthetase, condensation domain"/>
    <property type="match status" value="2"/>
</dbReference>
<evidence type="ECO:0000256" key="2">
    <source>
        <dbReference type="ARBA" id="ARBA00022450"/>
    </source>
</evidence>
<dbReference type="SUPFAM" id="SSF52777">
    <property type="entry name" value="CoA-dependent acyltransferases"/>
    <property type="match status" value="4"/>
</dbReference>
<sequence>MELEQTQVEQNDKGLRLDISSNQKSLWFLYKLAPESSAYNMYFSTLLGGREQHAIDINLLEQSYYHTIEHHDALKTGYQQDEKGVYAFLAPHKSADFSVENHRFTETEKDDWIAKCADQPFELEQGYVCRANVLINDTDGKVTPYLIVTLHHIAGDFYSIEQMVATWAKYYSQLVDGTTDPAPSVQYSQWVTEQKQYLASDAADKALAFWKSELAPLPAPLSISTDFERGDIQNFDGCELQFDGNQALTDKVTALARETKTTSYTVLLSAFQFYLHKLSGQSKFLIASPTMGRYKRSHKEIVGYCVNPFLIPADFTEPCNFTELIVERARFYRQSLRHQRMPLTEISEALIDNRSAERTAVTSHMFTYTRANDRIMGMPISDHIIDSGQRGAAHELNLVVYEYENSFRYHWRFNSSLYTAETITAIADGFFELLDELLLAPHKLLIQHQFKAWLPDAKPVTPGYETGLAMWQDIAPTQPALLYNEQVLTVAEISEQASRLAYALSQSNVNHRDRVAILLPRGVEQVIAMLSVWYVGAAFVPLDDGQPNERTQIMLKEADVEVCVGAGSRPDWLPEIYHWLDATDVLAQVSQPLVKPLTLCAGDPAYLIFTSGSTGIPKAVSVGHGALVSYVEAINRRLDLPKNSVYASLASVATDLGYTALWAGLLSGNQVRILDQAFMLDAEGLADHLAKYPVDMLKVVPSHLQGLLASERSEILPRHTLVFGGEEVNNSLLEQLRVYSSELNVFNHYGPTETTVGVIAGRLLAGEPTALGTPLDGCRVYLLDSLLQAVPVGAIGDLYIAGNQLAQGYWQDSAKTAQHFMSDPFYSGERMYRSGDRAKQLADGRIKFIGRADGQVKIRGHRVELAEIEIQLNALDGVVEAAIVFDKTEGREKLTAVVVSKQDKTELSRLLSMSLPSYMQPHYWHSVAEIPRTINGKVDRKKLALNLNNSTNESDSVMSLSSDQGVLFFCRLFAKVLNKQANEITSRDGFFAVGGDSILALQLVAIARKEGVKLTPQLLFKHQTPVELAEVMADQLPLSDPKEKLHEQAISALAQLWSMTLSKQHVESSDNFFEIGGDSILALQFIAAARKKNIILRPQDVFKYQTLADLALFIVPQIEEQNASTEQISSTTVMNTEQVVSRYDLDILPETLTVEDVTANISTRDLNTICQDIPASLIDDLLPLSPTQQGILFHCLLDPQPELYLNVTSMALTGSINTDAFLAAWKSAAQRHDVTRSRFIWHDLEHPYQVVCRHTEMNTVMRDWQALSISEQNAKFEELVAEEHKIGFKLTDAPLMRVILVKLSPQDHRLIWTRHHLIVDGWTSALIAGDAMAIYQQKDLQPAPHYADYFSWLGRQDMAYAGKEWQAYLADFTQTTHLPGPETPMQGQKNCQYQIAESVTQKLKAQARAHGLTLNTLVQLAWGITLSRFTGGYDVIFGMTSAGRPQEVSNIEHMAGVFIASLPLRTRFNPAERLVDCATKLQLDASELRSIDYMPLAEIQSYVDLEPGELLFDTALVFQNYPFPQELRDMTTPKFDLLEVSESSNFPMMLQVEPSHVLNINCSFDTQKVSQDLATRMLTMLDAALTYLSEDVDTYTYQLIDLLTLPTVVNEAQVDLPAKWDWLDQVQLRANEDGESLALIADDRQLTYEELVAEVSELAGAMAGLNLNHEQPIAVCLTRKADLVVTLLAIYQLGLSYIPLDPLLPERRLEDIFNQAKPQLVIADRTFDSAPCLSPTELKKQSKGSGPVVDCHPNTLAYTIFTSGSTGRPKGVQIDRSALNYFLQAIQDVVNISAEDRLLAVTTIGFDIAVLELFLPLVHGATLVLANEQQSKDNQALSQLLSQHKISVMQATPTTWQSLADIDTAWWSSLNVLTGGEALNAALAELLIKKSASVTNVYGPTEATVWASSSRVEHVTGKLAALGKPLINTQFYVLDSALQPVLSGVEGELYISGLGLARGYLNRPKLTAESFLPDPFSQAPGQRMYRTGDRVYFDAKGELQYIGRTDFQVKLRGFRIELGEIEAVLQAQTGVKEAIALVWQADTEHGYIAAYVTLRKSAVLDSELLLRLIAEHLPVYMVPTELVILDAMPLNSNGKIDRKALPESDSHGMGHYLSPQTELEHQLVDIWQQILEHDQIGIQDSFFRLGGNSLSATRLQARIQRTFSVQIPLAELFHNPTIAELATLLEKESLQQDDLAMMADLLDQFE</sequence>
<dbReference type="Pfam" id="PF00668">
    <property type="entry name" value="Condensation"/>
    <property type="match status" value="2"/>
</dbReference>
<dbReference type="Pfam" id="PF13193">
    <property type="entry name" value="AMP-binding_C"/>
    <property type="match status" value="2"/>
</dbReference>
<dbReference type="InterPro" id="IPR023213">
    <property type="entry name" value="CAT-like_dom_sf"/>
</dbReference>
<feature type="domain" description="Carrier" evidence="4">
    <location>
        <begin position="2114"/>
        <end position="2189"/>
    </location>
</feature>
<dbReference type="Gene3D" id="1.10.1200.10">
    <property type="entry name" value="ACP-like"/>
    <property type="match status" value="3"/>
</dbReference>
<dbReference type="Gene3D" id="3.40.50.980">
    <property type="match status" value="2"/>
</dbReference>
<dbReference type="InterPro" id="IPR025110">
    <property type="entry name" value="AMP-bd_C"/>
</dbReference>
<keyword evidence="6" id="KW-1185">Reference proteome</keyword>
<dbReference type="Gene3D" id="3.30.300.30">
    <property type="match status" value="2"/>
</dbReference>